<sequence>MILITHMGDITYGKRRSIVRRIGSFLPLKPPPKIYVSVTPLHSMTSSMINEEISNTCVDTIGYGSMRLAICSVKL</sequence>
<evidence type="ECO:0000256" key="1">
    <source>
        <dbReference type="ARBA" id="ARBA00005807"/>
    </source>
</evidence>
<proteinExistence type="inferred from homology"/>
<protein>
    <submittedName>
        <fullName evidence="2">Uncharacterized protein</fullName>
    </submittedName>
</protein>
<gene>
    <name evidence="2" type="ORF">LPLAT_LOCUS6863</name>
</gene>
<organism evidence="2 3">
    <name type="scientific">Lasius platythorax</name>
    <dbReference type="NCBI Taxonomy" id="488582"/>
    <lineage>
        <taxon>Eukaryota</taxon>
        <taxon>Metazoa</taxon>
        <taxon>Ecdysozoa</taxon>
        <taxon>Arthropoda</taxon>
        <taxon>Hexapoda</taxon>
        <taxon>Insecta</taxon>
        <taxon>Pterygota</taxon>
        <taxon>Neoptera</taxon>
        <taxon>Endopterygota</taxon>
        <taxon>Hymenoptera</taxon>
        <taxon>Apocrita</taxon>
        <taxon>Aculeata</taxon>
        <taxon>Formicoidea</taxon>
        <taxon>Formicidae</taxon>
        <taxon>Formicinae</taxon>
        <taxon>Lasius</taxon>
        <taxon>Lasius</taxon>
    </lineage>
</organism>
<reference evidence="2" key="1">
    <citation type="submission" date="2024-04" db="EMBL/GenBank/DDBJ databases">
        <authorList>
            <consortium name="Molecular Ecology Group"/>
        </authorList>
    </citation>
    <scope>NUCLEOTIDE SEQUENCE</scope>
</reference>
<keyword evidence="3" id="KW-1185">Reference proteome</keyword>
<dbReference type="Proteomes" id="UP001497644">
    <property type="component" value="Chromosome 2"/>
</dbReference>
<name>A0AAV2NM86_9HYME</name>
<dbReference type="Pfam" id="PF05308">
    <property type="entry name" value="Mito_fiss_reg"/>
    <property type="match status" value="1"/>
</dbReference>
<accession>A0AAV2NM86</accession>
<evidence type="ECO:0000313" key="3">
    <source>
        <dbReference type="Proteomes" id="UP001497644"/>
    </source>
</evidence>
<dbReference type="EMBL" id="OZ034825">
    <property type="protein sequence ID" value="CAL1680918.1"/>
    <property type="molecule type" value="Genomic_DNA"/>
</dbReference>
<evidence type="ECO:0000313" key="2">
    <source>
        <dbReference type="EMBL" id="CAL1680918.1"/>
    </source>
</evidence>
<dbReference type="AlphaFoldDB" id="A0AAV2NM86"/>
<dbReference type="InterPro" id="IPR007972">
    <property type="entry name" value="Mtfr1"/>
</dbReference>
<comment type="similarity">
    <text evidence="1">Belongs to the MTFR1 family.</text>
</comment>